<accession>A0A7C5U5N9</accession>
<comment type="caution">
    <text evidence="2">The sequence shown here is derived from an EMBL/GenBank/DDBJ whole genome shotgun (WGS) entry which is preliminary data.</text>
</comment>
<reference evidence="2" key="1">
    <citation type="journal article" date="2020" name="mSystems">
        <title>Genome- and Community-Level Interaction Insights into Carbon Utilization and Element Cycling Functions of Hydrothermarchaeota in Hydrothermal Sediment.</title>
        <authorList>
            <person name="Zhou Z."/>
            <person name="Liu Y."/>
            <person name="Xu W."/>
            <person name="Pan J."/>
            <person name="Luo Z.H."/>
            <person name="Li M."/>
        </authorList>
    </citation>
    <scope>NUCLEOTIDE SEQUENCE [LARGE SCALE GENOMIC DNA]</scope>
    <source>
        <strain evidence="2">SpSt-1084</strain>
    </source>
</reference>
<dbReference type="InterPro" id="IPR011991">
    <property type="entry name" value="ArsR-like_HTH"/>
</dbReference>
<organism evidence="2">
    <name type="scientific">Caldiarchaeum subterraneum</name>
    <dbReference type="NCBI Taxonomy" id="311458"/>
    <lineage>
        <taxon>Archaea</taxon>
        <taxon>Nitrososphaerota</taxon>
        <taxon>Candidatus Caldarchaeales</taxon>
        <taxon>Candidatus Caldarchaeaceae</taxon>
        <taxon>Candidatus Caldarchaeum</taxon>
    </lineage>
</organism>
<dbReference type="AlphaFoldDB" id="A0A7C5U5N9"/>
<dbReference type="SUPFAM" id="SSF46785">
    <property type="entry name" value="Winged helix' DNA-binding domain"/>
    <property type="match status" value="1"/>
</dbReference>
<protein>
    <submittedName>
        <fullName evidence="2">ArsR family transcriptional regulator</fullName>
    </submittedName>
</protein>
<dbReference type="InterPro" id="IPR036390">
    <property type="entry name" value="WH_DNA-bd_sf"/>
</dbReference>
<dbReference type="SMART" id="SM00418">
    <property type="entry name" value="HTH_ARSR"/>
    <property type="match status" value="1"/>
</dbReference>
<gene>
    <name evidence="2" type="ORF">ENM42_02865</name>
</gene>
<dbReference type="InterPro" id="IPR001845">
    <property type="entry name" value="HTH_ArsR_DNA-bd_dom"/>
</dbReference>
<dbReference type="GO" id="GO:0003700">
    <property type="term" value="F:DNA-binding transcription factor activity"/>
    <property type="evidence" value="ECO:0007669"/>
    <property type="project" value="InterPro"/>
</dbReference>
<evidence type="ECO:0000313" key="2">
    <source>
        <dbReference type="EMBL" id="HHR40751.1"/>
    </source>
</evidence>
<dbReference type="Gene3D" id="1.10.10.10">
    <property type="entry name" value="Winged helix-like DNA-binding domain superfamily/Winged helix DNA-binding domain"/>
    <property type="match status" value="1"/>
</dbReference>
<proteinExistence type="predicted"/>
<feature type="domain" description="HTH arsR-type" evidence="1">
    <location>
        <begin position="16"/>
        <end position="88"/>
    </location>
</feature>
<dbReference type="EMBL" id="DRXS01000158">
    <property type="protein sequence ID" value="HHR40751.1"/>
    <property type="molecule type" value="Genomic_DNA"/>
</dbReference>
<dbReference type="InterPro" id="IPR036388">
    <property type="entry name" value="WH-like_DNA-bd_sf"/>
</dbReference>
<dbReference type="Pfam" id="PF12840">
    <property type="entry name" value="HTH_20"/>
    <property type="match status" value="1"/>
</dbReference>
<name>A0A7C5U5N9_CALS0</name>
<evidence type="ECO:0000259" key="1">
    <source>
        <dbReference type="SMART" id="SM00418"/>
    </source>
</evidence>
<dbReference type="CDD" id="cd00090">
    <property type="entry name" value="HTH_ARSR"/>
    <property type="match status" value="1"/>
</dbReference>
<sequence>MINPRAYLTTVKNVRRGLETRSMLIEALEREVLSAAEISKRTGIPLHRVRYHLRMLKKDRVVVKVGKGRNAKWRLTGMGQTSLDETTR</sequence>